<keyword evidence="2" id="KW-1185">Reference proteome</keyword>
<proteinExistence type="predicted"/>
<evidence type="ECO:0000313" key="1">
    <source>
        <dbReference type="EMBL" id="CAH1393469.1"/>
    </source>
</evidence>
<gene>
    <name evidence="1" type="ORF">NEZAVI_LOCUS4140</name>
</gene>
<dbReference type="EMBL" id="OV725078">
    <property type="protein sequence ID" value="CAH1393469.1"/>
    <property type="molecule type" value="Genomic_DNA"/>
</dbReference>
<evidence type="ECO:0000313" key="2">
    <source>
        <dbReference type="Proteomes" id="UP001152798"/>
    </source>
</evidence>
<dbReference type="Proteomes" id="UP001152798">
    <property type="component" value="Chromosome 2"/>
</dbReference>
<protein>
    <submittedName>
        <fullName evidence="1">Uncharacterized protein</fullName>
    </submittedName>
</protein>
<reference evidence="1" key="1">
    <citation type="submission" date="2022-01" db="EMBL/GenBank/DDBJ databases">
        <authorList>
            <person name="King R."/>
        </authorList>
    </citation>
    <scope>NUCLEOTIDE SEQUENCE</scope>
</reference>
<dbReference type="AlphaFoldDB" id="A0A9P0EEI2"/>
<accession>A0A9P0EEI2</accession>
<name>A0A9P0EEI2_NEZVI</name>
<organism evidence="1 2">
    <name type="scientific">Nezara viridula</name>
    <name type="common">Southern green stink bug</name>
    <name type="synonym">Cimex viridulus</name>
    <dbReference type="NCBI Taxonomy" id="85310"/>
    <lineage>
        <taxon>Eukaryota</taxon>
        <taxon>Metazoa</taxon>
        <taxon>Ecdysozoa</taxon>
        <taxon>Arthropoda</taxon>
        <taxon>Hexapoda</taxon>
        <taxon>Insecta</taxon>
        <taxon>Pterygota</taxon>
        <taxon>Neoptera</taxon>
        <taxon>Paraneoptera</taxon>
        <taxon>Hemiptera</taxon>
        <taxon>Heteroptera</taxon>
        <taxon>Panheteroptera</taxon>
        <taxon>Pentatomomorpha</taxon>
        <taxon>Pentatomoidea</taxon>
        <taxon>Pentatomidae</taxon>
        <taxon>Pentatominae</taxon>
        <taxon>Nezara</taxon>
    </lineage>
</organism>
<sequence>MSGQGHQQVDIANAVGVSQIVVSRALTRFRKPKVPIGEMLMDLSTLRQQGMTEIFGLLQEATLFIVPDRA</sequence>